<keyword evidence="3" id="KW-1185">Reference proteome</keyword>
<dbReference type="PANTHER" id="PTHR38454:SF1">
    <property type="entry name" value="INTEGRAL MEMBRANE PROTEIN"/>
    <property type="match status" value="1"/>
</dbReference>
<feature type="transmembrane region" description="Helical" evidence="1">
    <location>
        <begin position="487"/>
        <end position="509"/>
    </location>
</feature>
<dbReference type="OrthoDB" id="9815466at2"/>
<dbReference type="Pfam" id="PF09586">
    <property type="entry name" value="YfhO"/>
    <property type="match status" value="1"/>
</dbReference>
<feature type="transmembrane region" description="Helical" evidence="1">
    <location>
        <begin position="457"/>
        <end position="475"/>
    </location>
</feature>
<proteinExistence type="predicted"/>
<name>A0A3M8PCF0_9BACL</name>
<evidence type="ECO:0000256" key="1">
    <source>
        <dbReference type="SAM" id="Phobius"/>
    </source>
</evidence>
<organism evidence="2 3">
    <name type="scientific">Planococcus salinus</name>
    <dbReference type="NCBI Taxonomy" id="1848460"/>
    <lineage>
        <taxon>Bacteria</taxon>
        <taxon>Bacillati</taxon>
        <taxon>Bacillota</taxon>
        <taxon>Bacilli</taxon>
        <taxon>Bacillales</taxon>
        <taxon>Caryophanaceae</taxon>
        <taxon>Planococcus</taxon>
    </lineage>
</organism>
<comment type="caution">
    <text evidence="2">The sequence shown here is derived from an EMBL/GenBank/DDBJ whole genome shotgun (WGS) entry which is preliminary data.</text>
</comment>
<feature type="transmembrane region" description="Helical" evidence="1">
    <location>
        <begin position="314"/>
        <end position="335"/>
    </location>
</feature>
<feature type="transmembrane region" description="Helical" evidence="1">
    <location>
        <begin position="372"/>
        <end position="389"/>
    </location>
</feature>
<reference evidence="2 3" key="1">
    <citation type="journal article" date="2018" name="Int. J. Syst. Evol. Microbiol.">
        <title>Planococcus salinus sp. nov., a moderately halophilic bacterium isolated from a saline-alkali soil.</title>
        <authorList>
            <person name="Gan L."/>
        </authorList>
    </citation>
    <scope>NUCLEOTIDE SEQUENCE [LARGE SCALE GENOMIC DNA]</scope>
    <source>
        <strain evidence="2 3">LCB217</strain>
    </source>
</reference>
<evidence type="ECO:0008006" key="4">
    <source>
        <dbReference type="Google" id="ProtNLM"/>
    </source>
</evidence>
<feature type="transmembrane region" description="Helical" evidence="1">
    <location>
        <begin position="284"/>
        <end position="307"/>
    </location>
</feature>
<dbReference type="Proteomes" id="UP000275473">
    <property type="component" value="Unassembled WGS sequence"/>
</dbReference>
<keyword evidence="1" id="KW-1133">Transmembrane helix</keyword>
<dbReference type="RefSeq" id="WP_123163584.1">
    <property type="nucleotide sequence ID" value="NZ_RIAX01000001.1"/>
</dbReference>
<feature type="transmembrane region" description="Helical" evidence="1">
    <location>
        <begin position="205"/>
        <end position="225"/>
    </location>
</feature>
<evidence type="ECO:0000313" key="2">
    <source>
        <dbReference type="EMBL" id="RNF40834.1"/>
    </source>
</evidence>
<feature type="transmembrane region" description="Helical" evidence="1">
    <location>
        <begin position="891"/>
        <end position="912"/>
    </location>
</feature>
<dbReference type="InterPro" id="IPR018580">
    <property type="entry name" value="Uncharacterised_YfhO"/>
</dbReference>
<gene>
    <name evidence="2" type="ORF">EEX84_00310</name>
</gene>
<feature type="transmembrane region" description="Helical" evidence="1">
    <location>
        <begin position="395"/>
        <end position="415"/>
    </location>
</feature>
<keyword evidence="1" id="KW-0812">Transmembrane</keyword>
<keyword evidence="1" id="KW-0472">Membrane</keyword>
<evidence type="ECO:0000313" key="3">
    <source>
        <dbReference type="Proteomes" id="UP000275473"/>
    </source>
</evidence>
<feature type="transmembrane region" description="Helical" evidence="1">
    <location>
        <begin position="109"/>
        <end position="133"/>
    </location>
</feature>
<feature type="transmembrane region" description="Helical" evidence="1">
    <location>
        <begin position="347"/>
        <end position="365"/>
    </location>
</feature>
<sequence length="916" mass="103526">MKKFVPAFTLAVLFLLISMMAHGVYLLEWTRNGFMVGINDGLSQMMPFKSLLYDQYTEGEFFYAPNFGLGRDTFSGLAYYFSTSIVFLLTVGFVFLLEVIGIVNNPDILFWAHAAVWISITRLAAVLAIAYAVFRYMDLPRLSAFLGAAVYGLSGIYFRHVVFWEFFADACLWLPLLVLGVEKLFREHRAGWLVFAVAISMFDNFYFAYVNFLLISIYFLFRLFMPLTVNETKKSKVLLKAAWAAFIGAGISAVSFIPAVHAFVNNHRPPYRQEIEWFNVIDNVLYTSSFIVFPAIFVLLVFTWPLYRDRKFRFFAILTAFGLLLHFSPLAASVFNGFSAPQYRWEYFLSFAAGGAVAAGFNRLSDLKLKPVVFAGGASLFIYAFYALTDKNLEVGLPLIAVIFIVTSSLFSVYAAALSKRSKTGQAVVISFVVIVFLLTAFRFAQDVADRNIDAQLILFLAVIGVALLTFLLVTRAVKTPSTTWQAAFFIIFGLIGFVNGFQLVVLVMSGSTHEVTEEFITGPDYDDPEIRGLLEQIEERETEDIYRVDWMEGIRNNTALVQDFRGVNAYASILNKHVLHFYLYHLEIDMERESVSRYATLGKRANLHSLLQADYIILLHEDENKPFGFVETLSSEHYTVYENRHPLPFVRVVSETFSEKSLEEAPVLRREHAMLSGVILQDIQNPSPLPPPPTELPFTIRGVDAHYDNGFLEVTGETGGVDLELLEKADPGSDLYVSFHLTNHAPSDGFPLSVNSYSTTRKPNDSVYKTFVDDLTIRVPADDTVRIRMDEGRYELTDIAVYEEPYEVLREKAASEAAVSLAEWDGSHIRAEVTNETGGHFFVLPVPYEKGWQAKVNGENAEVMQANYSFLAVPAAEGFNRIELTFRPPYFRLSLMITFLSLALAVVYVRFQKRT</sequence>
<feature type="transmembrane region" description="Helical" evidence="1">
    <location>
        <begin position="237"/>
        <end position="264"/>
    </location>
</feature>
<feature type="transmembrane region" description="Helical" evidence="1">
    <location>
        <begin position="139"/>
        <end position="159"/>
    </location>
</feature>
<feature type="transmembrane region" description="Helical" evidence="1">
    <location>
        <begin position="427"/>
        <end position="445"/>
    </location>
</feature>
<feature type="transmembrane region" description="Helical" evidence="1">
    <location>
        <begin position="77"/>
        <end position="97"/>
    </location>
</feature>
<accession>A0A3M8PCF0</accession>
<dbReference type="PANTHER" id="PTHR38454">
    <property type="entry name" value="INTEGRAL MEMBRANE PROTEIN-RELATED"/>
    <property type="match status" value="1"/>
</dbReference>
<dbReference type="EMBL" id="RIAX01000001">
    <property type="protein sequence ID" value="RNF40834.1"/>
    <property type="molecule type" value="Genomic_DNA"/>
</dbReference>
<dbReference type="AlphaFoldDB" id="A0A3M8PCF0"/>
<protein>
    <recommendedName>
        <fullName evidence="4">YfhO family protein</fullName>
    </recommendedName>
</protein>